<keyword evidence="1" id="KW-0489">Methyltransferase</keyword>
<dbReference type="EMBL" id="LAZR01002824">
    <property type="protein sequence ID" value="KKN25152.1"/>
    <property type="molecule type" value="Genomic_DNA"/>
</dbReference>
<dbReference type="InterPro" id="IPR001525">
    <property type="entry name" value="C5_MeTfrase"/>
</dbReference>
<evidence type="ECO:0000313" key="3">
    <source>
        <dbReference type="EMBL" id="KKN25152.1"/>
    </source>
</evidence>
<dbReference type="GO" id="GO:0008168">
    <property type="term" value="F:methyltransferase activity"/>
    <property type="evidence" value="ECO:0007669"/>
    <property type="project" value="UniProtKB-KW"/>
</dbReference>
<evidence type="ECO:0008006" key="4">
    <source>
        <dbReference type="Google" id="ProtNLM"/>
    </source>
</evidence>
<dbReference type="GO" id="GO:0032259">
    <property type="term" value="P:methylation"/>
    <property type="evidence" value="ECO:0007669"/>
    <property type="project" value="UniProtKB-KW"/>
</dbReference>
<protein>
    <recommendedName>
        <fullName evidence="4">DNA (cytosine-5-)-methyltransferase</fullName>
    </recommendedName>
</protein>
<dbReference type="Gene3D" id="3.40.50.150">
    <property type="entry name" value="Vaccinia Virus protein VP39"/>
    <property type="match status" value="1"/>
</dbReference>
<evidence type="ECO:0000256" key="2">
    <source>
        <dbReference type="ARBA" id="ARBA00022679"/>
    </source>
</evidence>
<dbReference type="Pfam" id="PF00145">
    <property type="entry name" value="DNA_methylase"/>
    <property type="match status" value="1"/>
</dbReference>
<dbReference type="InterPro" id="IPR029063">
    <property type="entry name" value="SAM-dependent_MTases_sf"/>
</dbReference>
<organism evidence="3">
    <name type="scientific">marine sediment metagenome</name>
    <dbReference type="NCBI Taxonomy" id="412755"/>
    <lineage>
        <taxon>unclassified sequences</taxon>
        <taxon>metagenomes</taxon>
        <taxon>ecological metagenomes</taxon>
    </lineage>
</organism>
<name>A0A0F9PKV5_9ZZZZ</name>
<dbReference type="AlphaFoldDB" id="A0A0F9PKV5"/>
<comment type="caution">
    <text evidence="3">The sequence shown here is derived from an EMBL/GenBank/DDBJ whole genome shotgun (WGS) entry which is preliminary data.</text>
</comment>
<reference evidence="3" key="1">
    <citation type="journal article" date="2015" name="Nature">
        <title>Complex archaea that bridge the gap between prokaryotes and eukaryotes.</title>
        <authorList>
            <person name="Spang A."/>
            <person name="Saw J.H."/>
            <person name="Jorgensen S.L."/>
            <person name="Zaremba-Niedzwiedzka K."/>
            <person name="Martijn J."/>
            <person name="Lind A.E."/>
            <person name="van Eijk R."/>
            <person name="Schleper C."/>
            <person name="Guy L."/>
            <person name="Ettema T.J."/>
        </authorList>
    </citation>
    <scope>NUCLEOTIDE SEQUENCE</scope>
</reference>
<sequence length="219" mass="24707">MAKPILVDLFCKAGGASMGYHRAGFRVVGVDIEPQPRYPFEFILADAMTFPLGGFDFIHASPPCQAFTVARVIHGREHPDLLSPIRERLRQQPTPWVIENVPGAPMRSDLILCGSMFGEPRLRRHRLFEFWEPPPNLQPPCPCNHGKQTISVFGHGGHIYHGVAEWREVMGIDWMTRDELAQAIPPAYTEWIGRRLPDEADLLRVAGRSGQEPAQQRRG</sequence>
<keyword evidence="2" id="KW-0808">Transferase</keyword>
<proteinExistence type="predicted"/>
<gene>
    <name evidence="3" type="ORF">LCGC14_0887610</name>
</gene>
<evidence type="ECO:0000256" key="1">
    <source>
        <dbReference type="ARBA" id="ARBA00022603"/>
    </source>
</evidence>
<dbReference type="SUPFAM" id="SSF53335">
    <property type="entry name" value="S-adenosyl-L-methionine-dependent methyltransferases"/>
    <property type="match status" value="1"/>
</dbReference>
<accession>A0A0F9PKV5</accession>